<dbReference type="PROSITE" id="PS51015">
    <property type="entry name" value="YDG"/>
    <property type="match status" value="1"/>
</dbReference>
<evidence type="ECO:0000256" key="1">
    <source>
        <dbReference type="ARBA" id="ARBA00023242"/>
    </source>
</evidence>
<reference evidence="4 5" key="1">
    <citation type="submission" date="2014-06" db="EMBL/GenBank/DDBJ databases">
        <title>Evolutionary Origins and Diversification of the Mycorrhizal Mutualists.</title>
        <authorList>
            <consortium name="DOE Joint Genome Institute"/>
            <consortium name="Mycorrhizal Genomics Consortium"/>
            <person name="Kohler A."/>
            <person name="Kuo A."/>
            <person name="Nagy L.G."/>
            <person name="Floudas D."/>
            <person name="Copeland A."/>
            <person name="Barry K.W."/>
            <person name="Cichocki N."/>
            <person name="Veneault-Fourrey C."/>
            <person name="LaButti K."/>
            <person name="Lindquist E.A."/>
            <person name="Lipzen A."/>
            <person name="Lundell T."/>
            <person name="Morin E."/>
            <person name="Murat C."/>
            <person name="Riley R."/>
            <person name="Ohm R."/>
            <person name="Sun H."/>
            <person name="Tunlid A."/>
            <person name="Henrissat B."/>
            <person name="Grigoriev I.V."/>
            <person name="Hibbett D.S."/>
            <person name="Martin F."/>
        </authorList>
    </citation>
    <scope>NUCLEOTIDE SEQUENCE [LARGE SCALE GENOMIC DNA]</scope>
    <source>
        <strain evidence="4 5">SS14</strain>
    </source>
</reference>
<evidence type="ECO:0000313" key="5">
    <source>
        <dbReference type="Proteomes" id="UP000054279"/>
    </source>
</evidence>
<name>A0A0C9U9J7_SPHS4</name>
<dbReference type="Gene3D" id="2.30.280.10">
    <property type="entry name" value="SRA-YDG"/>
    <property type="match status" value="1"/>
</dbReference>
<dbReference type="Proteomes" id="UP000054279">
    <property type="component" value="Unassembled WGS sequence"/>
</dbReference>
<dbReference type="GO" id="GO:0005634">
    <property type="term" value="C:nucleus"/>
    <property type="evidence" value="ECO:0007669"/>
    <property type="project" value="UniProtKB-SubCell"/>
</dbReference>
<dbReference type="HOGENOM" id="CLU_2470527_0_0_1"/>
<dbReference type="InterPro" id="IPR015947">
    <property type="entry name" value="PUA-like_sf"/>
</dbReference>
<dbReference type="GO" id="GO:0061630">
    <property type="term" value="F:ubiquitin protein ligase activity"/>
    <property type="evidence" value="ECO:0007669"/>
    <property type="project" value="TreeGrafter"/>
</dbReference>
<dbReference type="GO" id="GO:0044027">
    <property type="term" value="P:negative regulation of gene expression via chromosomal CpG island methylation"/>
    <property type="evidence" value="ECO:0007669"/>
    <property type="project" value="TreeGrafter"/>
</dbReference>
<dbReference type="InterPro" id="IPR003105">
    <property type="entry name" value="SRA_YDG"/>
</dbReference>
<dbReference type="Pfam" id="PF02182">
    <property type="entry name" value="SAD_SRA"/>
    <property type="match status" value="1"/>
</dbReference>
<evidence type="ECO:0000256" key="2">
    <source>
        <dbReference type="PROSITE-ProRule" id="PRU00358"/>
    </source>
</evidence>
<organism evidence="4 5">
    <name type="scientific">Sphaerobolus stellatus (strain SS14)</name>
    <dbReference type="NCBI Taxonomy" id="990650"/>
    <lineage>
        <taxon>Eukaryota</taxon>
        <taxon>Fungi</taxon>
        <taxon>Dikarya</taxon>
        <taxon>Basidiomycota</taxon>
        <taxon>Agaricomycotina</taxon>
        <taxon>Agaricomycetes</taxon>
        <taxon>Phallomycetidae</taxon>
        <taxon>Geastrales</taxon>
        <taxon>Sphaerobolaceae</taxon>
        <taxon>Sphaerobolus</taxon>
    </lineage>
</organism>
<evidence type="ECO:0000313" key="4">
    <source>
        <dbReference type="EMBL" id="KIJ25747.1"/>
    </source>
</evidence>
<dbReference type="SUPFAM" id="SSF88697">
    <property type="entry name" value="PUA domain-like"/>
    <property type="match status" value="1"/>
</dbReference>
<dbReference type="PANTHER" id="PTHR14140">
    <property type="entry name" value="E3 UBIQUITIN-PROTEIN LIGASE UHRF-RELATED"/>
    <property type="match status" value="1"/>
</dbReference>
<dbReference type="OrthoDB" id="2270193at2759"/>
<gene>
    <name evidence="4" type="ORF">M422DRAFT_193068</name>
</gene>
<dbReference type="EMBL" id="KN837400">
    <property type="protein sequence ID" value="KIJ25747.1"/>
    <property type="molecule type" value="Genomic_DNA"/>
</dbReference>
<dbReference type="InterPro" id="IPR045134">
    <property type="entry name" value="UHRF1/2-like"/>
</dbReference>
<feature type="domain" description="YDG" evidence="3">
    <location>
        <begin position="1"/>
        <end position="88"/>
    </location>
</feature>
<protein>
    <recommendedName>
        <fullName evidence="3">YDG domain-containing protein</fullName>
    </recommendedName>
</protein>
<proteinExistence type="predicted"/>
<accession>A0A0C9U9J7</accession>
<dbReference type="PANTHER" id="PTHR14140:SF27">
    <property type="entry name" value="OS04G0289800 PROTEIN"/>
    <property type="match status" value="1"/>
</dbReference>
<keyword evidence="1 2" id="KW-0539">Nucleus</keyword>
<evidence type="ECO:0000259" key="3">
    <source>
        <dbReference type="PROSITE" id="PS51015"/>
    </source>
</evidence>
<dbReference type="InterPro" id="IPR036987">
    <property type="entry name" value="SRA-YDG_sf"/>
</dbReference>
<keyword evidence="5" id="KW-1185">Reference proteome</keyword>
<dbReference type="AlphaFoldDB" id="A0A0C9U9J7"/>
<sequence>MLVFNWSNLSIGGRDLKGTKANPKNLHAAPQSMNQSFENRSNATLELSMETKRPVRAIRGFKFNSPYAPKDGYRYDGIYTVERVMILL</sequence>
<comment type="subcellular location">
    <subcellularLocation>
        <location evidence="2">Nucleus</location>
    </subcellularLocation>
</comment>
<dbReference type="GO" id="GO:0016567">
    <property type="term" value="P:protein ubiquitination"/>
    <property type="evidence" value="ECO:0007669"/>
    <property type="project" value="TreeGrafter"/>
</dbReference>